<evidence type="ECO:0000313" key="2">
    <source>
        <dbReference type="Proteomes" id="UP000000862"/>
    </source>
</evidence>
<reference evidence="1 2" key="4">
    <citation type="journal article" date="1996" name="Virology">
        <title>Analysis of 76 kb of the chlorella virus PBCV-1 330-kb genome: map positions 182 to 258.</title>
        <authorList>
            <person name="Kutish G.F."/>
            <person name="Li Y."/>
            <person name="Lu Z."/>
            <person name="Furuta M."/>
            <person name="Rock D.L."/>
            <person name="Van Etten J.L."/>
        </authorList>
    </citation>
    <scope>NUCLEOTIDE SEQUENCE [LARGE SCALE GENOMIC DNA]</scope>
</reference>
<reference evidence="1 2" key="7">
    <citation type="journal article" date="2000" name="Virology">
        <title>Characterization of a beta-1,3-glucanase encoded by chlorella virus PBCV-1.</title>
        <authorList>
            <person name="Sun L."/>
            <person name="Gurnon J.R."/>
            <person name="Adams B.J."/>
            <person name="Graves M.V."/>
            <person name="Van Etten J.L."/>
        </authorList>
    </citation>
    <scope>NUCLEOTIDE SEQUENCE [LARGE SCALE GENOMIC DNA]</scope>
</reference>
<reference evidence="1 2" key="6">
    <citation type="journal article" date="1999" name="Virology">
        <title>Chlorella virus PBCV-1 encodes a functional homospermidine synthase.</title>
        <authorList>
            <person name="Kaiser A."/>
            <person name="Vollmert M."/>
            <person name="Tholl D."/>
            <person name="Graves M.V."/>
            <person name="Gurnon J.R."/>
            <person name="Xing W."/>
            <person name="Lisec A.D."/>
            <person name="Nickerson K.W."/>
            <person name="Van Etten J.L."/>
        </authorList>
    </citation>
    <scope>NUCLEOTIDE SEQUENCE [LARGE SCALE GENOMIC DNA]</scope>
</reference>
<accession>F8TTV9</accession>
<dbReference type="Proteomes" id="UP000000862">
    <property type="component" value="Segment"/>
</dbReference>
<reference evidence="1 2" key="1">
    <citation type="journal article" date="1995" name="Virology">
        <title>Analysis of 45 kb of DNA located at the left end of the chlorella virus PBCV-1 genome.</title>
        <authorList>
            <person name="Lu Z."/>
            <person name="Li Y."/>
            <person name="Zhang Y."/>
            <person name="Kutish G.F."/>
            <person name="Rock D.L."/>
            <person name="Van Etten J.L."/>
        </authorList>
    </citation>
    <scope>NUCLEOTIDE SEQUENCE [LARGE SCALE GENOMIC DNA]</scope>
</reference>
<organismHost>
    <name type="scientific">Chlorella</name>
    <dbReference type="NCBI Taxonomy" id="3071"/>
</organismHost>
<protein>
    <submittedName>
        <fullName evidence="1">Uncharacterized protein</fullName>
    </submittedName>
</protein>
<evidence type="ECO:0000313" key="1">
    <source>
        <dbReference type="EMBL" id="AEI70020.1"/>
    </source>
</evidence>
<dbReference type="EMBL" id="JF411744">
    <property type="protein sequence ID" value="AEI70020.1"/>
    <property type="molecule type" value="Genomic_DNA"/>
</dbReference>
<keyword evidence="2" id="KW-1185">Reference proteome</keyword>
<reference evidence="1 2" key="5">
    <citation type="journal article" date="1997" name="Virology">
        <title>Analysis of 74 kb of DNA located at the right end of the 330-kb chlorella virus PBCV-1 genome.</title>
        <authorList>
            <person name="Li Y."/>
            <person name="Lu Z."/>
            <person name="Sun L."/>
            <person name="Ropp S."/>
            <person name="Kutish G.F."/>
            <person name="Rock D.L."/>
            <person name="Van Etten J.L."/>
        </authorList>
    </citation>
    <scope>NUCLEOTIDE SEQUENCE [LARGE SCALE GENOMIC DNA]</scope>
</reference>
<dbReference type="RefSeq" id="YP_004678875.1">
    <property type="nucleotide sequence ID" value="NC_000852.5"/>
</dbReference>
<sequence>MYIPYITRRKLLRALLVRTKVSRCFRLTGMSYKCGVVLELLCLILNWRTTFRPYRSLSSKR</sequence>
<proteinExistence type="predicted"/>
<dbReference type="KEGG" id="vg:10971239"/>
<dbReference type="GeneID" id="10971239"/>
<organism evidence="1 2">
    <name type="scientific">Paramecium bursaria Chlorella virus 1</name>
    <name type="common">PBCV-1</name>
    <dbReference type="NCBI Taxonomy" id="10506"/>
    <lineage>
        <taxon>Viruses</taxon>
        <taxon>Varidnaviria</taxon>
        <taxon>Bamfordvirae</taxon>
        <taxon>Nucleocytoviricota</taxon>
        <taxon>Megaviricetes</taxon>
        <taxon>Algavirales</taxon>
        <taxon>Phycodnaviridae</taxon>
        <taxon>Chlorovirus</taxon>
        <taxon>Chlorovirus vanettense</taxon>
    </lineage>
</organism>
<reference evidence="1 2" key="2">
    <citation type="journal article" date="1995" name="Virology">
        <title>Analysis of 43 kb of the Chlorella virus PBCV-1 330-kb genome: map positions 45 to 88.</title>
        <authorList>
            <person name="Li Y."/>
            <person name="Lu Z."/>
            <person name="Burbank D.E."/>
            <person name="Kutish G.F."/>
            <person name="Rock D.L."/>
            <person name="Van Etten J.L."/>
        </authorList>
    </citation>
    <scope>NUCLEOTIDE SEQUENCE [LARGE SCALE GENOMIC DNA]</scope>
</reference>
<gene>
    <name evidence="1" type="primary">a010aR</name>
</gene>
<reference evidence="1 2" key="8">
    <citation type="journal article" date="2010" name="J. Virol.">
        <title>Microarray analysis of Paramecium bursaria chlorella virus 1 transcription.</title>
        <authorList>
            <person name="Yanai-Balser G.M."/>
            <person name="Duncan G.A."/>
            <person name="Eudy J.D."/>
            <person name="Wang D."/>
            <person name="Li X."/>
            <person name="Agarkova I.V."/>
            <person name="Dunigan D.D."/>
            <person name="Van Etten J.L."/>
        </authorList>
    </citation>
    <scope>NUCLEOTIDE SEQUENCE [LARGE SCALE GENOMIC DNA]</scope>
</reference>
<reference evidence="1 2" key="3">
    <citation type="journal article" date="1996" name="Virology">
        <title>Analysis of 94 kb of the chlorella virus PBCV-1 330-kb genome: map positions 88 to 182.</title>
        <authorList>
            <person name="Lu Z."/>
            <person name="Li Y."/>
            <person name="Que Q."/>
            <person name="Kutish G.F."/>
            <person name="Rock D.L."/>
            <person name="Van Etten J.L."/>
        </authorList>
    </citation>
    <scope>NUCLEOTIDE SEQUENCE [LARGE SCALE GENOMIC DNA]</scope>
</reference>
<name>F8TTV9_PBCV1</name>